<keyword evidence="17" id="KW-0732">Signal</keyword>
<reference evidence="21" key="1">
    <citation type="journal article" date="2016" name="Front. Microbiol.">
        <title>Genome Sequence of the Piezophilic, Mesophilic Sulfate-Reducing Bacterium Desulfovibrio indicus J2T.</title>
        <authorList>
            <person name="Cao J."/>
            <person name="Maignien L."/>
            <person name="Shao Z."/>
            <person name="Alain K."/>
            <person name="Jebbar M."/>
        </authorList>
    </citation>
    <scope>NUCLEOTIDE SEQUENCE</scope>
    <source>
        <strain evidence="21">DSM 21893</strain>
    </source>
</reference>
<evidence type="ECO:0000256" key="9">
    <source>
        <dbReference type="ARBA" id="ARBA00022989"/>
    </source>
</evidence>
<dbReference type="EMBL" id="LR743510">
    <property type="protein sequence ID" value="CAA2141080.1"/>
    <property type="molecule type" value="Genomic_DNA"/>
</dbReference>
<evidence type="ECO:0000256" key="12">
    <source>
        <dbReference type="ARBA" id="ARBA00024688"/>
    </source>
</evidence>
<keyword evidence="3 14" id="KW-0813">Transport</keyword>
<comment type="function">
    <text evidence="12 15">Subunits I and II form the functional core of the enzyme complex. Electrons originating in cytochrome c are transferred via heme a and Cu(A) to the binuclear center formed by heme a3 and Cu(B).</text>
</comment>
<evidence type="ECO:0000259" key="18">
    <source>
        <dbReference type="PROSITE" id="PS50857"/>
    </source>
</evidence>
<evidence type="ECO:0000256" key="2">
    <source>
        <dbReference type="ARBA" id="ARBA00007866"/>
    </source>
</evidence>
<evidence type="ECO:0000256" key="8">
    <source>
        <dbReference type="ARBA" id="ARBA00022982"/>
    </source>
</evidence>
<dbReference type="PROSITE" id="PS00078">
    <property type="entry name" value="COX2"/>
    <property type="match status" value="1"/>
</dbReference>
<dbReference type="Pfam" id="PF02790">
    <property type="entry name" value="COX2_TM"/>
    <property type="match status" value="1"/>
</dbReference>
<sequence>MRTTQAQHRSSWGLAAGAFAALGTALVSTAALAAGIGQPEPWQMDRQVAVTENARDIHTFEQGMHWLSFGISAFVLGLIVYCIFKFNAKANPVPSKTTHNTMIEIAWTIVPVLILVAVAIPSFRLLRTQLSDPKADVIIKVIGHAWYWSYEYPAVENGGGFTFDANIDEDKQPKLLGTDNDMVVPVNKIVKIQVTAADVLHSWAMPSFGFKIDAIPGRLNQFWFKAEREGTYHGQCSELCGARHAYMPITVQVVSDEAYAAWLAEGKTKFARLDDGSKFAEAK</sequence>
<evidence type="ECO:0000256" key="5">
    <source>
        <dbReference type="ARBA" id="ARBA00022692"/>
    </source>
</evidence>
<comment type="cofactor">
    <cofactor evidence="15">
        <name>Cu cation</name>
        <dbReference type="ChEBI" id="CHEBI:23378"/>
    </cofactor>
    <text evidence="15">Binds a copper A center.</text>
</comment>
<dbReference type="Gene3D" id="2.60.40.420">
    <property type="entry name" value="Cupredoxins - blue copper proteins"/>
    <property type="match status" value="1"/>
</dbReference>
<evidence type="ECO:0000256" key="16">
    <source>
        <dbReference type="SAM" id="Phobius"/>
    </source>
</evidence>
<organism evidence="20">
    <name type="scientific">Methylobacterium bullatum</name>
    <dbReference type="NCBI Taxonomy" id="570505"/>
    <lineage>
        <taxon>Bacteria</taxon>
        <taxon>Pseudomonadati</taxon>
        <taxon>Pseudomonadota</taxon>
        <taxon>Alphaproteobacteria</taxon>
        <taxon>Hyphomicrobiales</taxon>
        <taxon>Methylobacteriaceae</taxon>
        <taxon>Methylobacterium</taxon>
    </lineage>
</organism>
<dbReference type="InterPro" id="IPR045187">
    <property type="entry name" value="CcO_II"/>
</dbReference>
<evidence type="ECO:0000313" key="22">
    <source>
        <dbReference type="Proteomes" id="UP001055307"/>
    </source>
</evidence>
<comment type="similarity">
    <text evidence="2 14">Belongs to the cytochrome c oxidase subunit 2 family.</text>
</comment>
<keyword evidence="10 15" id="KW-0186">Copper</keyword>
<dbReference type="InterPro" id="IPR036257">
    <property type="entry name" value="Cyt_c_oxidase_su2_TM_sf"/>
</dbReference>
<keyword evidence="20" id="KW-0614">Plasmid</keyword>
<dbReference type="InterPro" id="IPR008972">
    <property type="entry name" value="Cupredoxin"/>
</dbReference>
<keyword evidence="5 14" id="KW-0812">Transmembrane</keyword>
<dbReference type="GO" id="GO:0004129">
    <property type="term" value="F:cytochrome-c oxidase activity"/>
    <property type="evidence" value="ECO:0007669"/>
    <property type="project" value="UniProtKB-EC"/>
</dbReference>
<accession>A0A679K9Z1</accession>
<feature type="chain" id="PRO_5044628472" description="Cytochrome c oxidase subunit 2" evidence="17">
    <location>
        <begin position="34"/>
        <end position="283"/>
    </location>
</feature>
<keyword evidence="20" id="KW-0560">Oxidoreductase</keyword>
<evidence type="ECO:0000256" key="15">
    <source>
        <dbReference type="RuleBase" id="RU004024"/>
    </source>
</evidence>
<dbReference type="Proteomes" id="UP001055307">
    <property type="component" value="Unassembled WGS sequence"/>
</dbReference>
<evidence type="ECO:0000256" key="6">
    <source>
        <dbReference type="ARBA" id="ARBA00022723"/>
    </source>
</evidence>
<dbReference type="PANTHER" id="PTHR22888:SF9">
    <property type="entry name" value="CYTOCHROME C OXIDASE SUBUNIT 2"/>
    <property type="match status" value="1"/>
</dbReference>
<dbReference type="EC" id="7.1.1.9" evidence="15"/>
<evidence type="ECO:0000256" key="4">
    <source>
        <dbReference type="ARBA" id="ARBA00022660"/>
    </source>
</evidence>
<evidence type="ECO:0000256" key="14">
    <source>
        <dbReference type="RuleBase" id="RU000456"/>
    </source>
</evidence>
<keyword evidence="11 16" id="KW-0472">Membrane</keyword>
<evidence type="ECO:0000313" key="20">
    <source>
        <dbReference type="EMBL" id="CAA2141080.1"/>
    </source>
</evidence>
<keyword evidence="4 14" id="KW-0679">Respiratory chain</keyword>
<dbReference type="InterPro" id="IPR002429">
    <property type="entry name" value="CcO_II-like_C"/>
</dbReference>
<proteinExistence type="inferred from homology"/>
<feature type="signal peptide" evidence="17">
    <location>
        <begin position="1"/>
        <end position="33"/>
    </location>
</feature>
<keyword evidence="8 14" id="KW-0249">Electron transport</keyword>
<evidence type="ECO:0000259" key="19">
    <source>
        <dbReference type="PROSITE" id="PS50999"/>
    </source>
</evidence>
<evidence type="ECO:0000256" key="10">
    <source>
        <dbReference type="ARBA" id="ARBA00023008"/>
    </source>
</evidence>
<evidence type="ECO:0000256" key="3">
    <source>
        <dbReference type="ARBA" id="ARBA00022448"/>
    </source>
</evidence>
<dbReference type="GO" id="GO:0042773">
    <property type="term" value="P:ATP synthesis coupled electron transport"/>
    <property type="evidence" value="ECO:0007669"/>
    <property type="project" value="TreeGrafter"/>
</dbReference>
<dbReference type="InterPro" id="IPR014222">
    <property type="entry name" value="Cyt_c_oxidase_su2"/>
</dbReference>
<evidence type="ECO:0000256" key="17">
    <source>
        <dbReference type="SAM" id="SignalP"/>
    </source>
</evidence>
<dbReference type="GO" id="GO:0016491">
    <property type="term" value="F:oxidoreductase activity"/>
    <property type="evidence" value="ECO:0007669"/>
    <property type="project" value="UniProtKB-KW"/>
</dbReference>
<dbReference type="Pfam" id="PF00116">
    <property type="entry name" value="COX2"/>
    <property type="match status" value="1"/>
</dbReference>
<evidence type="ECO:0000313" key="21">
    <source>
        <dbReference type="EMBL" id="GJD38290.1"/>
    </source>
</evidence>
<dbReference type="PRINTS" id="PR01166">
    <property type="entry name" value="CYCOXIDASEII"/>
</dbReference>
<dbReference type="GO" id="GO:0005507">
    <property type="term" value="F:copper ion binding"/>
    <property type="evidence" value="ECO:0007669"/>
    <property type="project" value="InterPro"/>
</dbReference>
<dbReference type="SUPFAM" id="SSF81464">
    <property type="entry name" value="Cytochrome c oxidase subunit II-like, transmembrane region"/>
    <property type="match status" value="1"/>
</dbReference>
<dbReference type="EMBL" id="BPQF01000005">
    <property type="protein sequence ID" value="GJD38290.1"/>
    <property type="molecule type" value="Genomic_DNA"/>
</dbReference>
<keyword evidence="22" id="KW-1185">Reference proteome</keyword>
<dbReference type="InterPro" id="IPR034210">
    <property type="entry name" value="CcO_II_C"/>
</dbReference>
<dbReference type="SUPFAM" id="SSF49503">
    <property type="entry name" value="Cupredoxins"/>
    <property type="match status" value="1"/>
</dbReference>
<feature type="transmembrane region" description="Helical" evidence="16">
    <location>
        <begin position="105"/>
        <end position="126"/>
    </location>
</feature>
<keyword evidence="9 16" id="KW-1133">Transmembrane helix</keyword>
<feature type="domain" description="Cytochrome oxidase subunit II copper A binding" evidence="18">
    <location>
        <begin position="134"/>
        <end position="265"/>
    </location>
</feature>
<name>A0A679K9Z1_9HYPH</name>
<feature type="transmembrane region" description="Helical" evidence="16">
    <location>
        <begin position="66"/>
        <end position="84"/>
    </location>
</feature>
<dbReference type="GO" id="GO:0005886">
    <property type="term" value="C:plasma membrane"/>
    <property type="evidence" value="ECO:0007669"/>
    <property type="project" value="UniProtKB-SubCell"/>
</dbReference>
<evidence type="ECO:0000256" key="1">
    <source>
        <dbReference type="ARBA" id="ARBA00004141"/>
    </source>
</evidence>
<dbReference type="InterPro" id="IPR001505">
    <property type="entry name" value="Copper_CuA"/>
</dbReference>
<evidence type="ECO:0000256" key="13">
    <source>
        <dbReference type="ARBA" id="ARBA00047816"/>
    </source>
</evidence>
<dbReference type="RefSeq" id="WP_026176137.1">
    <property type="nucleotide sequence ID" value="NZ_BPQF01000005.1"/>
</dbReference>
<reference evidence="20" key="2">
    <citation type="submission" date="2019-12" db="EMBL/GenBank/DDBJ databases">
        <authorList>
            <person name="Cremers G."/>
        </authorList>
    </citation>
    <scope>NUCLEOTIDE SEQUENCE</scope>
    <source>
        <strain evidence="20">Mbul2</strain>
        <plasmid evidence="20">1</plasmid>
    </source>
</reference>
<comment type="catalytic activity">
    <reaction evidence="13 15">
        <text>4 Fe(II)-[cytochrome c] + O2 + 8 H(+)(in) = 4 Fe(III)-[cytochrome c] + 2 H2O + 4 H(+)(out)</text>
        <dbReference type="Rhea" id="RHEA:11436"/>
        <dbReference type="Rhea" id="RHEA-COMP:10350"/>
        <dbReference type="Rhea" id="RHEA-COMP:14399"/>
        <dbReference type="ChEBI" id="CHEBI:15377"/>
        <dbReference type="ChEBI" id="CHEBI:15378"/>
        <dbReference type="ChEBI" id="CHEBI:15379"/>
        <dbReference type="ChEBI" id="CHEBI:29033"/>
        <dbReference type="ChEBI" id="CHEBI:29034"/>
        <dbReference type="EC" id="7.1.1.9"/>
    </reaction>
</comment>
<dbReference type="InterPro" id="IPR011759">
    <property type="entry name" value="Cyt_c_oxidase_su2_TM_dom"/>
</dbReference>
<keyword evidence="6 15" id="KW-0479">Metal-binding</keyword>
<evidence type="ECO:0000256" key="7">
    <source>
        <dbReference type="ARBA" id="ARBA00022967"/>
    </source>
</evidence>
<keyword evidence="7" id="KW-1278">Translocase</keyword>
<dbReference type="PROSITE" id="PS50857">
    <property type="entry name" value="COX2_CUA"/>
    <property type="match status" value="1"/>
</dbReference>
<protein>
    <recommendedName>
        <fullName evidence="15">Cytochrome c oxidase subunit 2</fullName>
        <ecNumber evidence="15">7.1.1.9</ecNumber>
    </recommendedName>
</protein>
<feature type="domain" description="Cytochrome oxidase subunit II transmembrane region profile" evidence="19">
    <location>
        <begin position="38"/>
        <end position="133"/>
    </location>
</feature>
<dbReference type="AlphaFoldDB" id="A0A679K9Z1"/>
<gene>
    <name evidence="20" type="primary">ctaC</name>
    <name evidence="20" type="ORF">MBLL_02450</name>
    <name evidence="21" type="ORF">OICFNHDK_0734</name>
</gene>
<dbReference type="Gene3D" id="1.10.287.90">
    <property type="match status" value="1"/>
</dbReference>
<dbReference type="CDD" id="cd13912">
    <property type="entry name" value="CcO_II_C"/>
    <property type="match status" value="1"/>
</dbReference>
<dbReference type="NCBIfam" id="TIGR02866">
    <property type="entry name" value="CoxB"/>
    <property type="match status" value="1"/>
</dbReference>
<comment type="subcellular location">
    <subcellularLocation>
        <location evidence="14">Cell membrane</location>
        <topology evidence="14">Multi-pass membrane protein</topology>
    </subcellularLocation>
    <subcellularLocation>
        <location evidence="1">Membrane</location>
        <topology evidence="1">Multi-pass membrane protein</topology>
    </subcellularLocation>
</comment>
<geneLocation type="plasmid" evidence="20">
    <name>1</name>
</geneLocation>
<evidence type="ECO:0000256" key="11">
    <source>
        <dbReference type="ARBA" id="ARBA00023136"/>
    </source>
</evidence>
<dbReference type="PROSITE" id="PS50999">
    <property type="entry name" value="COX2_TM"/>
    <property type="match status" value="1"/>
</dbReference>
<dbReference type="PANTHER" id="PTHR22888">
    <property type="entry name" value="CYTOCHROME C OXIDASE, SUBUNIT II"/>
    <property type="match status" value="1"/>
</dbReference>
<reference evidence="21" key="3">
    <citation type="submission" date="2021-08" db="EMBL/GenBank/DDBJ databases">
        <authorList>
            <person name="Tani A."/>
            <person name="Ola A."/>
            <person name="Ogura Y."/>
            <person name="Katsura K."/>
            <person name="Hayashi T."/>
        </authorList>
    </citation>
    <scope>NUCLEOTIDE SEQUENCE</scope>
    <source>
        <strain evidence="21">DSM 21893</strain>
    </source>
</reference>